<keyword evidence="3" id="KW-1185">Reference proteome</keyword>
<evidence type="ECO:0000313" key="2">
    <source>
        <dbReference type="EMBL" id="KAL3278931.1"/>
    </source>
</evidence>
<dbReference type="Pfam" id="PF25298">
    <property type="entry name" value="Baculo_FP_2nd"/>
    <property type="match status" value="1"/>
</dbReference>
<feature type="domain" description="FP protein C-terminal" evidence="1">
    <location>
        <begin position="181"/>
        <end position="226"/>
    </location>
</feature>
<protein>
    <recommendedName>
        <fullName evidence="1">FP protein C-terminal domain-containing protein</fullName>
    </recommendedName>
</protein>
<sequence>MKMVSDLTNEIKELRKDTASMKVSMEFINQQFEEERNKSKVLSEMVTDLNRENGKMRIELDDIKKFVSRFEYEKIQNNVVISGLLNRKGESDHVEVAENTDGMVLDLFKKMDHSISKDDFELVRTINNISMPMIVVKVKNLDIKKKIFDGKRRFKGQLTVSNCGLGEANRIIYIREDLTKWQQSLFKSARRLRDVGYKFVWHSNGEILARKSDGSKITKITSEDVITGLMG</sequence>
<organism evidence="2 3">
    <name type="scientific">Cryptolaemus montrouzieri</name>
    <dbReference type="NCBI Taxonomy" id="559131"/>
    <lineage>
        <taxon>Eukaryota</taxon>
        <taxon>Metazoa</taxon>
        <taxon>Ecdysozoa</taxon>
        <taxon>Arthropoda</taxon>
        <taxon>Hexapoda</taxon>
        <taxon>Insecta</taxon>
        <taxon>Pterygota</taxon>
        <taxon>Neoptera</taxon>
        <taxon>Endopterygota</taxon>
        <taxon>Coleoptera</taxon>
        <taxon>Polyphaga</taxon>
        <taxon>Cucujiformia</taxon>
        <taxon>Coccinelloidea</taxon>
        <taxon>Coccinellidae</taxon>
        <taxon>Scymninae</taxon>
        <taxon>Scymnini</taxon>
        <taxon>Cryptolaemus</taxon>
    </lineage>
</organism>
<evidence type="ECO:0000259" key="1">
    <source>
        <dbReference type="Pfam" id="PF25298"/>
    </source>
</evidence>
<name>A0ABD2NJQ9_9CUCU</name>
<dbReference type="Proteomes" id="UP001516400">
    <property type="component" value="Unassembled WGS sequence"/>
</dbReference>
<comment type="caution">
    <text evidence="2">The sequence shown here is derived from an EMBL/GenBank/DDBJ whole genome shotgun (WGS) entry which is preliminary data.</text>
</comment>
<gene>
    <name evidence="2" type="ORF">HHI36_016449</name>
</gene>
<dbReference type="AlphaFoldDB" id="A0ABD2NJQ9"/>
<proteinExistence type="predicted"/>
<evidence type="ECO:0000313" key="3">
    <source>
        <dbReference type="Proteomes" id="UP001516400"/>
    </source>
</evidence>
<reference evidence="2 3" key="1">
    <citation type="journal article" date="2021" name="BMC Biol.">
        <title>Horizontally acquired antibacterial genes associated with adaptive radiation of ladybird beetles.</title>
        <authorList>
            <person name="Li H.S."/>
            <person name="Tang X.F."/>
            <person name="Huang Y.H."/>
            <person name="Xu Z.Y."/>
            <person name="Chen M.L."/>
            <person name="Du X.Y."/>
            <person name="Qiu B.Y."/>
            <person name="Chen P.T."/>
            <person name="Zhang W."/>
            <person name="Slipinski A."/>
            <person name="Escalona H.E."/>
            <person name="Waterhouse R.M."/>
            <person name="Zwick A."/>
            <person name="Pang H."/>
        </authorList>
    </citation>
    <scope>NUCLEOTIDE SEQUENCE [LARGE SCALE GENOMIC DNA]</scope>
    <source>
        <strain evidence="2">SYSU2018</strain>
    </source>
</reference>
<dbReference type="EMBL" id="JABFTP020000124">
    <property type="protein sequence ID" value="KAL3278931.1"/>
    <property type="molecule type" value="Genomic_DNA"/>
</dbReference>
<accession>A0ABD2NJQ9</accession>
<dbReference type="InterPro" id="IPR057251">
    <property type="entry name" value="FP_C"/>
</dbReference>